<protein>
    <recommendedName>
        <fullName evidence="2">Cyclic nucleotide-binding domain-containing protein</fullName>
    </recommendedName>
</protein>
<dbReference type="EMBL" id="JAGXEW010000019">
    <property type="protein sequence ID" value="KAK1161140.1"/>
    <property type="molecule type" value="Genomic_DNA"/>
</dbReference>
<keyword evidence="1" id="KW-0406">Ion transport</keyword>
<dbReference type="InterPro" id="IPR014710">
    <property type="entry name" value="RmlC-like_jellyroll"/>
</dbReference>
<evidence type="ECO:0000313" key="3">
    <source>
        <dbReference type="EMBL" id="KAK1161140.1"/>
    </source>
</evidence>
<accession>A0AAD8D201</accession>
<reference evidence="3" key="1">
    <citation type="submission" date="2022-02" db="EMBL/GenBank/DDBJ databases">
        <title>Atlantic sturgeon de novo genome assembly.</title>
        <authorList>
            <person name="Stock M."/>
            <person name="Klopp C."/>
            <person name="Guiguen Y."/>
            <person name="Cabau C."/>
            <person name="Parinello H."/>
            <person name="Santidrian Yebra-Pimentel E."/>
            <person name="Kuhl H."/>
            <person name="Dirks R.P."/>
            <person name="Guessner J."/>
            <person name="Wuertz S."/>
            <person name="Du K."/>
            <person name="Schartl M."/>
        </authorList>
    </citation>
    <scope>NUCLEOTIDE SEQUENCE</scope>
    <source>
        <strain evidence="3">STURGEONOMICS-FGT-2020</strain>
        <tissue evidence="3">Whole blood</tissue>
    </source>
</reference>
<dbReference type="Pfam" id="PF00027">
    <property type="entry name" value="cNMP_binding"/>
    <property type="match status" value="1"/>
</dbReference>
<dbReference type="InterPro" id="IPR018490">
    <property type="entry name" value="cNMP-bd_dom_sf"/>
</dbReference>
<dbReference type="InterPro" id="IPR000595">
    <property type="entry name" value="cNMP-bd_dom"/>
</dbReference>
<name>A0AAD8D201_ACIOX</name>
<evidence type="ECO:0000259" key="2">
    <source>
        <dbReference type="PROSITE" id="PS50042"/>
    </source>
</evidence>
<dbReference type="Gene3D" id="2.60.120.10">
    <property type="entry name" value="Jelly Rolls"/>
    <property type="match status" value="1"/>
</dbReference>
<dbReference type="GO" id="GO:0005221">
    <property type="term" value="F:intracellularly cyclic nucleotide-activated monoatomic cation channel activity"/>
    <property type="evidence" value="ECO:0007669"/>
    <property type="project" value="InterPro"/>
</dbReference>
<gene>
    <name evidence="3" type="ORF">AOXY_G20053</name>
</gene>
<feature type="domain" description="Cyclic nucleotide-binding" evidence="2">
    <location>
        <begin position="1"/>
        <end position="86"/>
    </location>
</feature>
<evidence type="ECO:0000313" key="4">
    <source>
        <dbReference type="Proteomes" id="UP001230051"/>
    </source>
</evidence>
<dbReference type="CDD" id="cd00038">
    <property type="entry name" value="CAP_ED"/>
    <property type="match status" value="1"/>
</dbReference>
<sequence length="107" mass="12108">MKLKSYTPGEYLAMKGDIGTEMFLILHGKVSVKKFGADHKEVVEHLVPGNSYGTVFLIKRMSFPESVIAENYVDILTLSKDDFVEIGSFYPEVMSKLLKRAVHLYGY</sequence>
<dbReference type="InterPro" id="IPR050866">
    <property type="entry name" value="CNG_cation_channel"/>
</dbReference>
<proteinExistence type="predicted"/>
<organism evidence="3 4">
    <name type="scientific">Acipenser oxyrinchus oxyrinchus</name>
    <dbReference type="NCBI Taxonomy" id="40147"/>
    <lineage>
        <taxon>Eukaryota</taxon>
        <taxon>Metazoa</taxon>
        <taxon>Chordata</taxon>
        <taxon>Craniata</taxon>
        <taxon>Vertebrata</taxon>
        <taxon>Euteleostomi</taxon>
        <taxon>Actinopterygii</taxon>
        <taxon>Chondrostei</taxon>
        <taxon>Acipenseriformes</taxon>
        <taxon>Acipenseridae</taxon>
        <taxon>Acipenser</taxon>
    </lineage>
</organism>
<keyword evidence="4" id="KW-1185">Reference proteome</keyword>
<dbReference type="PANTHER" id="PTHR45638:SF11">
    <property type="entry name" value="CYCLIC NUCLEOTIDE-GATED CATION CHANNEL SUBUNIT A"/>
    <property type="match status" value="1"/>
</dbReference>
<comment type="caution">
    <text evidence="3">The sequence shown here is derived from an EMBL/GenBank/DDBJ whole genome shotgun (WGS) entry which is preliminary data.</text>
</comment>
<keyword evidence="1" id="KW-0407">Ion channel</keyword>
<keyword evidence="1" id="KW-1071">Ligand-gated ion channel</keyword>
<dbReference type="PROSITE" id="PS50042">
    <property type="entry name" value="CNMP_BINDING_3"/>
    <property type="match status" value="1"/>
</dbReference>
<keyword evidence="1" id="KW-0813">Transport</keyword>
<dbReference type="PANTHER" id="PTHR45638">
    <property type="entry name" value="CYCLIC NUCLEOTIDE-GATED CATION CHANNEL SUBUNIT A"/>
    <property type="match status" value="1"/>
</dbReference>
<evidence type="ECO:0000256" key="1">
    <source>
        <dbReference type="ARBA" id="ARBA00023286"/>
    </source>
</evidence>
<dbReference type="Proteomes" id="UP001230051">
    <property type="component" value="Unassembled WGS sequence"/>
</dbReference>
<dbReference type="AlphaFoldDB" id="A0AAD8D201"/>
<dbReference type="SUPFAM" id="SSF51206">
    <property type="entry name" value="cAMP-binding domain-like"/>
    <property type="match status" value="1"/>
</dbReference>
<dbReference type="GO" id="GO:0044877">
    <property type="term" value="F:protein-containing complex binding"/>
    <property type="evidence" value="ECO:0007669"/>
    <property type="project" value="TreeGrafter"/>
</dbReference>